<gene>
    <name evidence="2" type="ORF">Ahy_A10g048945</name>
</gene>
<evidence type="ECO:0000313" key="3">
    <source>
        <dbReference type="Proteomes" id="UP000289738"/>
    </source>
</evidence>
<name>A0A445B693_ARAHY</name>
<dbReference type="EMBL" id="SDMP01000010">
    <property type="protein sequence ID" value="RYR34204.1"/>
    <property type="molecule type" value="Genomic_DNA"/>
</dbReference>
<feature type="region of interest" description="Disordered" evidence="1">
    <location>
        <begin position="74"/>
        <end position="100"/>
    </location>
</feature>
<organism evidence="2 3">
    <name type="scientific">Arachis hypogaea</name>
    <name type="common">Peanut</name>
    <dbReference type="NCBI Taxonomy" id="3818"/>
    <lineage>
        <taxon>Eukaryota</taxon>
        <taxon>Viridiplantae</taxon>
        <taxon>Streptophyta</taxon>
        <taxon>Embryophyta</taxon>
        <taxon>Tracheophyta</taxon>
        <taxon>Spermatophyta</taxon>
        <taxon>Magnoliopsida</taxon>
        <taxon>eudicotyledons</taxon>
        <taxon>Gunneridae</taxon>
        <taxon>Pentapetalae</taxon>
        <taxon>rosids</taxon>
        <taxon>fabids</taxon>
        <taxon>Fabales</taxon>
        <taxon>Fabaceae</taxon>
        <taxon>Papilionoideae</taxon>
        <taxon>50 kb inversion clade</taxon>
        <taxon>dalbergioids sensu lato</taxon>
        <taxon>Dalbergieae</taxon>
        <taxon>Pterocarpus clade</taxon>
        <taxon>Arachis</taxon>
    </lineage>
</organism>
<dbReference type="Proteomes" id="UP000289738">
    <property type="component" value="Chromosome A10"/>
</dbReference>
<keyword evidence="3" id="KW-1185">Reference proteome</keyword>
<proteinExistence type="predicted"/>
<evidence type="ECO:0000313" key="2">
    <source>
        <dbReference type="EMBL" id="RYR34204.1"/>
    </source>
</evidence>
<accession>A0A445B693</accession>
<comment type="caution">
    <text evidence="2">The sequence shown here is derived from an EMBL/GenBank/DDBJ whole genome shotgun (WGS) entry which is preliminary data.</text>
</comment>
<dbReference type="AlphaFoldDB" id="A0A445B693"/>
<sequence>MVQGVIGLSERKDCWEIRRYNGKHTSTQWTKLTIGWNYQLWYVLDVAVVPVCMVPTTHMPAIAVAVGCRPVPKTAGHMPDPETAAHMPASDSGAHMPEPS</sequence>
<evidence type="ECO:0000256" key="1">
    <source>
        <dbReference type="SAM" id="MobiDB-lite"/>
    </source>
</evidence>
<protein>
    <submittedName>
        <fullName evidence="2">Uncharacterized protein</fullName>
    </submittedName>
</protein>
<reference evidence="2 3" key="1">
    <citation type="submission" date="2019-01" db="EMBL/GenBank/DDBJ databases">
        <title>Sequencing of cultivated peanut Arachis hypogaea provides insights into genome evolution and oil improvement.</title>
        <authorList>
            <person name="Chen X."/>
        </authorList>
    </citation>
    <scope>NUCLEOTIDE SEQUENCE [LARGE SCALE GENOMIC DNA]</scope>
    <source>
        <strain evidence="3">cv. Fuhuasheng</strain>
        <tissue evidence="2">Leaves</tissue>
    </source>
</reference>